<keyword evidence="3" id="KW-1185">Reference proteome</keyword>
<sequence length="692" mass="77943">MVAIGCALFLTISRFRALRFLSVKIGGRPERAALAQCPSTFHLRRMNATIDLGLFTFRAIARLDSPLRWQPISRPYRSPIALYLVPSPCQLVPHQPAAPADMKPRGRRSMFNKALGIGPEDAVRATGTAYVGNSRALELARSRGLLRQFHDRNSVRLERRRDEALGVRVSVVCMAPSLLDLGHAVPTRVIPGFSHAGIVPDDAAGWRVSSGISRFPSLLYSAVAPYSPHFALIGSQDLDVKSRPNHTTSLHCDALLRAAVVKLSEQLTPAVANRFRLLVVLHVGVVMRETWQMLHWPMGFLGAQALLPPLDFVTSSTSSTRSHFRPYNSNHPVWNALYECLQDIYRDSSPFLLQPFHELSNGFWPRLTSPHPGIQFVRKMFYRRAWEEARYFPLSEQYLSLCMTMRREAWEKGGIRLGRGEEWTVIEYKRRNPKKVHRPTATSSRIPTCENTAKWFRNVCTDVAATNLWQPVGIVRPECYATRLTAKLFISSGMERVVVVDSFCHTVTTSPQTTEDEVMRVVNLALRDIHFRSSFNTYILLACLLPRRLQPNPLPEESGTWYNRFRTHGHAQNCNRTLFFISAVLPSCDRPDGGHSRLGGLLDGRAVCRSCARKAARRDATSTSLEETDEHGRSRRTRFVAVARNQFTNETHSSTAILPDRKRGRMMQGIQGPSLILRAVEAPKAGGRKHIT</sequence>
<comment type="caution">
    <text evidence="2">The sequence shown here is derived from an EMBL/GenBank/DDBJ whole genome shotgun (WGS) entry which is preliminary data.</text>
</comment>
<dbReference type="EMBL" id="JARBHB010000005">
    <property type="protein sequence ID" value="KAJ8883812.1"/>
    <property type="molecule type" value="Genomic_DNA"/>
</dbReference>
<reference evidence="2 3" key="1">
    <citation type="submission" date="2023-02" db="EMBL/GenBank/DDBJ databases">
        <title>LHISI_Scaffold_Assembly.</title>
        <authorList>
            <person name="Stuart O.P."/>
            <person name="Cleave R."/>
            <person name="Magrath M.J.L."/>
            <person name="Mikheyev A.S."/>
        </authorList>
    </citation>
    <scope>NUCLEOTIDE SEQUENCE [LARGE SCALE GENOMIC DNA]</scope>
    <source>
        <strain evidence="2">Daus_M_001</strain>
        <tissue evidence="2">Leg muscle</tissue>
    </source>
</reference>
<name>A0ABQ9HHJ9_9NEOP</name>
<organism evidence="2 3">
    <name type="scientific">Dryococelus australis</name>
    <dbReference type="NCBI Taxonomy" id="614101"/>
    <lineage>
        <taxon>Eukaryota</taxon>
        <taxon>Metazoa</taxon>
        <taxon>Ecdysozoa</taxon>
        <taxon>Arthropoda</taxon>
        <taxon>Hexapoda</taxon>
        <taxon>Insecta</taxon>
        <taxon>Pterygota</taxon>
        <taxon>Neoptera</taxon>
        <taxon>Polyneoptera</taxon>
        <taxon>Phasmatodea</taxon>
        <taxon>Verophasmatodea</taxon>
        <taxon>Anareolatae</taxon>
        <taxon>Phasmatidae</taxon>
        <taxon>Eurycanthinae</taxon>
        <taxon>Dryococelus</taxon>
    </lineage>
</organism>
<accession>A0ABQ9HHJ9</accession>
<feature type="chain" id="PRO_5045440318" evidence="1">
    <location>
        <begin position="18"/>
        <end position="692"/>
    </location>
</feature>
<dbReference type="Proteomes" id="UP001159363">
    <property type="component" value="Chromosome 4"/>
</dbReference>
<evidence type="ECO:0000313" key="3">
    <source>
        <dbReference type="Proteomes" id="UP001159363"/>
    </source>
</evidence>
<feature type="signal peptide" evidence="1">
    <location>
        <begin position="1"/>
        <end position="17"/>
    </location>
</feature>
<gene>
    <name evidence="2" type="ORF">PR048_015667</name>
</gene>
<evidence type="ECO:0000313" key="2">
    <source>
        <dbReference type="EMBL" id="KAJ8883812.1"/>
    </source>
</evidence>
<proteinExistence type="predicted"/>
<evidence type="ECO:0000256" key="1">
    <source>
        <dbReference type="SAM" id="SignalP"/>
    </source>
</evidence>
<protein>
    <submittedName>
        <fullName evidence="2">Uncharacterized protein</fullName>
    </submittedName>
</protein>
<keyword evidence="1" id="KW-0732">Signal</keyword>